<evidence type="ECO:0000256" key="6">
    <source>
        <dbReference type="HAMAP-Rule" id="MF_00365"/>
    </source>
</evidence>
<dbReference type="EMBL" id="AMFJ01021635">
    <property type="protein sequence ID" value="EKD66370.1"/>
    <property type="molecule type" value="Genomic_DNA"/>
</dbReference>
<evidence type="ECO:0000259" key="8">
    <source>
        <dbReference type="Pfam" id="PF13175"/>
    </source>
</evidence>
<dbReference type="HAMAP" id="MF_00365">
    <property type="entry name" value="RecF"/>
    <property type="match status" value="1"/>
</dbReference>
<gene>
    <name evidence="6" type="primary">recF</name>
    <name evidence="9" type="ORF">ACD_49C00049G0003</name>
</gene>
<keyword evidence="3 6" id="KW-0547">Nucleotide-binding</keyword>
<dbReference type="GO" id="GO:0005524">
    <property type="term" value="F:ATP binding"/>
    <property type="evidence" value="ECO:0007669"/>
    <property type="project" value="UniProtKB-UniRule"/>
</dbReference>
<dbReference type="InterPro" id="IPR041685">
    <property type="entry name" value="AAA_GajA/Old/RecF-like"/>
</dbReference>
<organism evidence="9">
    <name type="scientific">uncultured bacterium</name>
    <name type="common">gcode 4</name>
    <dbReference type="NCBI Taxonomy" id="1234023"/>
    <lineage>
        <taxon>Bacteria</taxon>
        <taxon>environmental samples</taxon>
    </lineage>
</organism>
<dbReference type="GO" id="GO:0005737">
    <property type="term" value="C:cytoplasm"/>
    <property type="evidence" value="ECO:0007669"/>
    <property type="project" value="UniProtKB-SubCell"/>
</dbReference>
<reference evidence="9" key="1">
    <citation type="journal article" date="2012" name="Science">
        <title>Fermentation, hydrogen, and sulfur metabolism in multiple uncultivated bacterial phyla.</title>
        <authorList>
            <person name="Wrighton K.C."/>
            <person name="Thomas B.C."/>
            <person name="Sharon I."/>
            <person name="Miller C.S."/>
            <person name="Castelle C.J."/>
            <person name="VerBerkmoes N.C."/>
            <person name="Wilkins M.J."/>
            <person name="Hettich R.L."/>
            <person name="Lipton M.S."/>
            <person name="Williams K.H."/>
            <person name="Long P.E."/>
            <person name="Banfield J.F."/>
        </authorList>
    </citation>
    <scope>NUCLEOTIDE SEQUENCE [LARGE SCALE GENOMIC DNA]</scope>
</reference>
<dbReference type="InterPro" id="IPR042174">
    <property type="entry name" value="RecF_2"/>
</dbReference>
<evidence type="ECO:0000256" key="7">
    <source>
        <dbReference type="RuleBase" id="RU000578"/>
    </source>
</evidence>
<evidence type="ECO:0000256" key="5">
    <source>
        <dbReference type="ARBA" id="ARBA00023125"/>
    </source>
</evidence>
<evidence type="ECO:0000256" key="3">
    <source>
        <dbReference type="ARBA" id="ARBA00022741"/>
    </source>
</evidence>
<dbReference type="PROSITE" id="PS00618">
    <property type="entry name" value="RECF_2"/>
    <property type="match status" value="1"/>
</dbReference>
<dbReference type="GO" id="GO:0006260">
    <property type="term" value="P:DNA replication"/>
    <property type="evidence" value="ECO:0007669"/>
    <property type="project" value="UniProtKB-UniRule"/>
</dbReference>
<keyword evidence="4 6" id="KW-0067">ATP-binding</keyword>
<dbReference type="InterPro" id="IPR018078">
    <property type="entry name" value="DNA-binding_RecF_CS"/>
</dbReference>
<evidence type="ECO:0000313" key="9">
    <source>
        <dbReference type="EMBL" id="EKD66370.1"/>
    </source>
</evidence>
<keyword evidence="1 6" id="KW-0963">Cytoplasm</keyword>
<dbReference type="PANTHER" id="PTHR32182:SF0">
    <property type="entry name" value="DNA REPLICATION AND REPAIR PROTEIN RECF"/>
    <property type="match status" value="1"/>
</dbReference>
<comment type="caution">
    <text evidence="6">Lacks conserved residue(s) required for the propagation of feature annotation.</text>
</comment>
<keyword evidence="2 6" id="KW-0235">DNA replication</keyword>
<dbReference type="GO" id="GO:0009432">
    <property type="term" value="P:SOS response"/>
    <property type="evidence" value="ECO:0007669"/>
    <property type="project" value="UniProtKB-UniRule"/>
</dbReference>
<comment type="subcellular location">
    <subcellularLocation>
        <location evidence="6 7">Cytoplasm</location>
    </subcellularLocation>
</comment>
<evidence type="ECO:0000256" key="4">
    <source>
        <dbReference type="ARBA" id="ARBA00022840"/>
    </source>
</evidence>
<dbReference type="GO" id="GO:0006302">
    <property type="term" value="P:double-strand break repair"/>
    <property type="evidence" value="ECO:0007669"/>
    <property type="project" value="TreeGrafter"/>
</dbReference>
<dbReference type="Gene3D" id="3.40.50.300">
    <property type="entry name" value="P-loop containing nucleotide triphosphate hydrolases"/>
    <property type="match status" value="1"/>
</dbReference>
<comment type="caution">
    <text evidence="9">The sequence shown here is derived from an EMBL/GenBank/DDBJ whole genome shotgun (WGS) entry which is preliminary data.</text>
</comment>
<keyword evidence="5 6" id="KW-0238">DNA-binding</keyword>
<dbReference type="GO" id="GO:0000731">
    <property type="term" value="P:DNA synthesis involved in DNA repair"/>
    <property type="evidence" value="ECO:0007669"/>
    <property type="project" value="TreeGrafter"/>
</dbReference>
<dbReference type="InterPro" id="IPR027417">
    <property type="entry name" value="P-loop_NTPase"/>
</dbReference>
<dbReference type="SUPFAM" id="SSF52540">
    <property type="entry name" value="P-loop containing nucleoside triphosphate hydrolases"/>
    <property type="match status" value="1"/>
</dbReference>
<dbReference type="PANTHER" id="PTHR32182">
    <property type="entry name" value="DNA REPLICATION AND REPAIR PROTEIN RECF"/>
    <property type="match status" value="1"/>
</dbReference>
<dbReference type="NCBIfam" id="TIGR00611">
    <property type="entry name" value="recf"/>
    <property type="match status" value="1"/>
</dbReference>
<comment type="similarity">
    <text evidence="6 7">Belongs to the RecF family.</text>
</comment>
<keyword evidence="6 7" id="KW-0742">SOS response</keyword>
<keyword evidence="6 7" id="KW-0234">DNA repair</keyword>
<comment type="function">
    <text evidence="6 7">The RecF protein is involved in DNA metabolism; it is required for DNA replication and normal SOS inducibility. RecF binds preferentially to single-stranded, linear DNA. It also seems to bind ATP.</text>
</comment>
<dbReference type="AlphaFoldDB" id="K2AE90"/>
<protein>
    <recommendedName>
        <fullName evidence="6 7">DNA replication and repair protein RecF</fullName>
    </recommendedName>
</protein>
<evidence type="ECO:0000256" key="2">
    <source>
        <dbReference type="ARBA" id="ARBA00022705"/>
    </source>
</evidence>
<feature type="domain" description="Endonuclease GajA/Old nuclease/RecF-like AAA" evidence="8">
    <location>
        <begin position="4"/>
        <end position="334"/>
    </location>
</feature>
<evidence type="ECO:0000256" key="1">
    <source>
        <dbReference type="ARBA" id="ARBA00022490"/>
    </source>
</evidence>
<name>K2AE90_9BACT</name>
<dbReference type="Gene3D" id="1.20.1050.90">
    <property type="entry name" value="RecF/RecN/SMC, N-terminal domain"/>
    <property type="match status" value="1"/>
</dbReference>
<dbReference type="GO" id="GO:0003697">
    <property type="term" value="F:single-stranded DNA binding"/>
    <property type="evidence" value="ECO:0007669"/>
    <property type="project" value="UniProtKB-UniRule"/>
</dbReference>
<dbReference type="Pfam" id="PF13175">
    <property type="entry name" value="AAA_15"/>
    <property type="match status" value="1"/>
</dbReference>
<keyword evidence="6 7" id="KW-0227">DNA damage</keyword>
<dbReference type="InterPro" id="IPR001238">
    <property type="entry name" value="DNA-binding_RecF"/>
</dbReference>
<proteinExistence type="inferred from homology"/>
<accession>K2AE90</accession>
<sequence>MFSGLRLYNFKNHSDISFDFDLINLIYWENGSGKTNILEAIYLLINAKTFSTSHISNLVKFWENNFILSWLIRDDFIDKNIKLTFDKTLHKTNLLINSSAFSKPKFLNNLWLTALFFSPQDINIMYLGPSLRREFLDETMLLSFPSFSKIKSNYTKILKNRNKLLKDISLGKSQISDLAFWDDAFCKISVEYYSHRLKFIDFVKAYISSISSILENKYQIEFIYETKVNLDNISDSISSYLSKNQQRDIMLGHTYIWPHLDDFYFKVQTVDSVHKSEEFLSRWENKSLLLWLKFLQIEFLEKIWEKRLILLLDDVFSELDDKHISLILEKCEKYQTFITTQNIPNFTLNIPNFKKIILN</sequence>